<evidence type="ECO:0000256" key="7">
    <source>
        <dbReference type="ARBA" id="ARBA00053401"/>
    </source>
</evidence>
<name>A0A315Y1W4_RUMFL</name>
<feature type="compositionally biased region" description="Acidic residues" evidence="14">
    <location>
        <begin position="23"/>
        <end position="38"/>
    </location>
</feature>
<dbReference type="GO" id="GO:0051087">
    <property type="term" value="F:protein-folding chaperone binding"/>
    <property type="evidence" value="ECO:0007669"/>
    <property type="project" value="InterPro"/>
</dbReference>
<dbReference type="CDD" id="cd00446">
    <property type="entry name" value="GrpE"/>
    <property type="match status" value="1"/>
</dbReference>
<dbReference type="Proteomes" id="UP000245720">
    <property type="component" value="Unassembled WGS sequence"/>
</dbReference>
<evidence type="ECO:0000313" key="15">
    <source>
        <dbReference type="EMBL" id="PWJ13388.1"/>
    </source>
</evidence>
<evidence type="ECO:0000256" key="13">
    <source>
        <dbReference type="SAM" id="Coils"/>
    </source>
</evidence>
<evidence type="ECO:0000256" key="3">
    <source>
        <dbReference type="ARBA" id="ARBA00011738"/>
    </source>
</evidence>
<dbReference type="AlphaFoldDB" id="A0A315Y1W4"/>
<dbReference type="STRING" id="1265.SAMN02910280_2094"/>
<proteinExistence type="inferred from homology"/>
<evidence type="ECO:0000256" key="1">
    <source>
        <dbReference type="ARBA" id="ARBA00004496"/>
    </source>
</evidence>
<dbReference type="GO" id="GO:0005737">
    <property type="term" value="C:cytoplasm"/>
    <property type="evidence" value="ECO:0007669"/>
    <property type="project" value="UniProtKB-SubCell"/>
</dbReference>
<dbReference type="GO" id="GO:0006457">
    <property type="term" value="P:protein folding"/>
    <property type="evidence" value="ECO:0007669"/>
    <property type="project" value="InterPro"/>
</dbReference>
<sequence length="191" mass="21464">MEKNENISEELEDQAELAGDTAEAPEDENTDELEEADAVSEYNDTATQFSDLEDALAEANDKYLRLFAEYDNYRKRTAKEKTETYQNASVKCVEKLLPVLDSFERSLEAECSDENFKNGMSMIYNQLTAFLTQMNVTEIEALGAEFDPNVHNAIQQQDGTDYASNHVCAVFQKGYMLGDKLVRPAMVAVAI</sequence>
<keyword evidence="4 10" id="KW-0963">Cytoplasm</keyword>
<evidence type="ECO:0000256" key="11">
    <source>
        <dbReference type="RuleBase" id="RU000639"/>
    </source>
</evidence>
<keyword evidence="13" id="KW-0175">Coiled coil</keyword>
<evidence type="ECO:0000256" key="12">
    <source>
        <dbReference type="RuleBase" id="RU004478"/>
    </source>
</evidence>
<evidence type="ECO:0000256" key="14">
    <source>
        <dbReference type="SAM" id="MobiDB-lite"/>
    </source>
</evidence>
<dbReference type="InterPro" id="IPR013805">
    <property type="entry name" value="GrpE_CC"/>
</dbReference>
<dbReference type="InterPro" id="IPR000740">
    <property type="entry name" value="GrpE"/>
</dbReference>
<dbReference type="PANTHER" id="PTHR21237:SF23">
    <property type="entry name" value="GRPE PROTEIN HOMOLOG, MITOCHONDRIAL"/>
    <property type="match status" value="1"/>
</dbReference>
<evidence type="ECO:0000256" key="4">
    <source>
        <dbReference type="ARBA" id="ARBA00022490"/>
    </source>
</evidence>
<comment type="similarity">
    <text evidence="2 10 12">Belongs to the GrpE family.</text>
</comment>
<evidence type="ECO:0000256" key="6">
    <source>
        <dbReference type="ARBA" id="ARBA00023186"/>
    </source>
</evidence>
<dbReference type="EMBL" id="QGDI01000004">
    <property type="protein sequence ID" value="PWJ13388.1"/>
    <property type="molecule type" value="Genomic_DNA"/>
</dbReference>
<dbReference type="PRINTS" id="PR00773">
    <property type="entry name" value="GRPEPROTEIN"/>
</dbReference>
<dbReference type="GO" id="GO:0051082">
    <property type="term" value="F:unfolded protein binding"/>
    <property type="evidence" value="ECO:0007669"/>
    <property type="project" value="TreeGrafter"/>
</dbReference>
<reference evidence="15 16" key="1">
    <citation type="submission" date="2018-05" db="EMBL/GenBank/DDBJ databases">
        <title>The Hungate 1000. A catalogue of reference genomes from the rumen microbiome.</title>
        <authorList>
            <person name="Kelly W."/>
        </authorList>
    </citation>
    <scope>NUCLEOTIDE SEQUENCE [LARGE SCALE GENOMIC DNA]</scope>
    <source>
        <strain evidence="15 16">SAb67</strain>
    </source>
</reference>
<keyword evidence="6 10" id="KW-0143">Chaperone</keyword>
<dbReference type="OrthoDB" id="9812586at2"/>
<dbReference type="PANTHER" id="PTHR21237">
    <property type="entry name" value="GRPE PROTEIN"/>
    <property type="match status" value="1"/>
</dbReference>
<dbReference type="Pfam" id="PF01025">
    <property type="entry name" value="GrpE"/>
    <property type="match status" value="1"/>
</dbReference>
<dbReference type="InterPro" id="IPR009012">
    <property type="entry name" value="GrpE_head"/>
</dbReference>
<dbReference type="FunFam" id="2.30.22.10:FF:000001">
    <property type="entry name" value="Protein GrpE"/>
    <property type="match status" value="1"/>
</dbReference>
<dbReference type="SUPFAM" id="SSF51064">
    <property type="entry name" value="Head domain of nucleotide exchange factor GrpE"/>
    <property type="match status" value="1"/>
</dbReference>
<dbReference type="SUPFAM" id="SSF58014">
    <property type="entry name" value="Coiled-coil domain of nucleotide exchange factor GrpE"/>
    <property type="match status" value="1"/>
</dbReference>
<dbReference type="Gene3D" id="2.30.22.10">
    <property type="entry name" value="Head domain of nucleotide exchange factor GrpE"/>
    <property type="match status" value="1"/>
</dbReference>
<evidence type="ECO:0000256" key="2">
    <source>
        <dbReference type="ARBA" id="ARBA00009054"/>
    </source>
</evidence>
<evidence type="ECO:0000256" key="8">
    <source>
        <dbReference type="ARBA" id="ARBA00072274"/>
    </source>
</evidence>
<comment type="subunit">
    <text evidence="3 10">Homodimer.</text>
</comment>
<evidence type="ECO:0000256" key="10">
    <source>
        <dbReference type="HAMAP-Rule" id="MF_01151"/>
    </source>
</evidence>
<evidence type="ECO:0000256" key="9">
    <source>
        <dbReference type="ARBA" id="ARBA00076414"/>
    </source>
</evidence>
<gene>
    <name evidence="10" type="primary">grpE</name>
    <name evidence="15" type="ORF">IE37_01190</name>
</gene>
<organism evidence="15 16">
    <name type="scientific">Ruminococcus flavefaciens</name>
    <dbReference type="NCBI Taxonomy" id="1265"/>
    <lineage>
        <taxon>Bacteria</taxon>
        <taxon>Bacillati</taxon>
        <taxon>Bacillota</taxon>
        <taxon>Clostridia</taxon>
        <taxon>Eubacteriales</taxon>
        <taxon>Oscillospiraceae</taxon>
        <taxon>Ruminococcus</taxon>
    </lineage>
</organism>
<dbReference type="PROSITE" id="PS01071">
    <property type="entry name" value="GRPE"/>
    <property type="match status" value="1"/>
</dbReference>
<evidence type="ECO:0000313" key="16">
    <source>
        <dbReference type="Proteomes" id="UP000245720"/>
    </source>
</evidence>
<dbReference type="GO" id="GO:0000774">
    <property type="term" value="F:adenyl-nucleotide exchange factor activity"/>
    <property type="evidence" value="ECO:0007669"/>
    <property type="project" value="InterPro"/>
</dbReference>
<protein>
    <recommendedName>
        <fullName evidence="8 10">Protein GrpE</fullName>
    </recommendedName>
    <alternativeName>
        <fullName evidence="9 10">HSP-70 cofactor</fullName>
    </alternativeName>
</protein>
<comment type="subcellular location">
    <subcellularLocation>
        <location evidence="1 10">Cytoplasm</location>
    </subcellularLocation>
</comment>
<dbReference type="NCBIfam" id="NF010738">
    <property type="entry name" value="PRK14140.1"/>
    <property type="match status" value="1"/>
</dbReference>
<evidence type="ECO:0000256" key="5">
    <source>
        <dbReference type="ARBA" id="ARBA00023016"/>
    </source>
</evidence>
<dbReference type="GO" id="GO:0042803">
    <property type="term" value="F:protein homodimerization activity"/>
    <property type="evidence" value="ECO:0007669"/>
    <property type="project" value="InterPro"/>
</dbReference>
<keyword evidence="5 10" id="KW-0346">Stress response</keyword>
<accession>A0A315Y1W4</accession>
<dbReference type="HAMAP" id="MF_01151">
    <property type="entry name" value="GrpE"/>
    <property type="match status" value="1"/>
</dbReference>
<feature type="coiled-coil region" evidence="13">
    <location>
        <begin position="42"/>
        <end position="76"/>
    </location>
</feature>
<comment type="function">
    <text evidence="7 10 11">Participates actively in the response to hyperosmotic and heat shock by preventing the aggregation of stress-denatured proteins, in association with DnaK and GrpE. It is the nucleotide exchange factor for DnaK and may function as a thermosensor. Unfolded proteins bind initially to DnaJ; upon interaction with the DnaJ-bound protein, DnaK hydrolyzes its bound ATP, resulting in the formation of a stable complex. GrpE releases ADP from DnaK; ATP binding to DnaK triggers the release of the substrate protein, thus completing the reaction cycle. Several rounds of ATP-dependent interactions between DnaJ, DnaK and GrpE are required for fully efficient folding.</text>
</comment>
<feature type="region of interest" description="Disordered" evidence="14">
    <location>
        <begin position="1"/>
        <end position="42"/>
    </location>
</feature>
<dbReference type="Gene3D" id="3.90.20.20">
    <property type="match status" value="1"/>
</dbReference>
<dbReference type="RefSeq" id="WP_109726025.1">
    <property type="nucleotide sequence ID" value="NZ_QGDI01000004.1"/>
</dbReference>
<comment type="caution">
    <text evidence="15">The sequence shown here is derived from an EMBL/GenBank/DDBJ whole genome shotgun (WGS) entry which is preliminary data.</text>
</comment>